<accession>A0ABP5FX33</accession>
<dbReference type="PROSITE" id="PS51186">
    <property type="entry name" value="GNAT"/>
    <property type="match status" value="1"/>
</dbReference>
<keyword evidence="3" id="KW-1185">Reference proteome</keyword>
<sequence length="295" mass="31439">MDDGVIVMGEPGVRELDGVVEAMRAWQYPGAPVQLHPGDLGWHWRFGADTLAAALRTWSRDGQVVAVGMVDSPTVLRLAVAPGLQDDEELARQLLDDVGDPDRGVLQQESIDVEARCGGVVRQVLLDDGWVAGEAWTPLERDLAEPVEDCGVRVETVGPQQVTPRTEVQRAAFERSTFTEERWHAMAAGSPYADARCLLAHDDEGTPVAAATVWSAGPGRPGLLEPVGVHRDHRGRGYGRAVSCAAAAALREMGSSSAVVCTPAANVGAVATYASAGFRRLPDVPDLHREARGEG</sequence>
<evidence type="ECO:0000259" key="1">
    <source>
        <dbReference type="PROSITE" id="PS51186"/>
    </source>
</evidence>
<reference evidence="3" key="1">
    <citation type="journal article" date="2019" name="Int. J. Syst. Evol. Microbiol.">
        <title>The Global Catalogue of Microorganisms (GCM) 10K type strain sequencing project: providing services to taxonomists for standard genome sequencing and annotation.</title>
        <authorList>
            <consortium name="The Broad Institute Genomics Platform"/>
            <consortium name="The Broad Institute Genome Sequencing Center for Infectious Disease"/>
            <person name="Wu L."/>
            <person name="Ma J."/>
        </authorList>
    </citation>
    <scope>NUCLEOTIDE SEQUENCE [LARGE SCALE GENOMIC DNA]</scope>
    <source>
        <strain evidence="3">JCM 14283</strain>
    </source>
</reference>
<dbReference type="Proteomes" id="UP001501285">
    <property type="component" value="Unassembled WGS sequence"/>
</dbReference>
<dbReference type="InterPro" id="IPR016181">
    <property type="entry name" value="Acyl_CoA_acyltransferase"/>
</dbReference>
<proteinExistence type="predicted"/>
<dbReference type="CDD" id="cd04301">
    <property type="entry name" value="NAT_SF"/>
    <property type="match status" value="1"/>
</dbReference>
<protein>
    <recommendedName>
        <fullName evidence="1">N-acetyltransferase domain-containing protein</fullName>
    </recommendedName>
</protein>
<dbReference type="EMBL" id="BAAANB010000021">
    <property type="protein sequence ID" value="GAA2034038.1"/>
    <property type="molecule type" value="Genomic_DNA"/>
</dbReference>
<evidence type="ECO:0000313" key="3">
    <source>
        <dbReference type="Proteomes" id="UP001501285"/>
    </source>
</evidence>
<dbReference type="InterPro" id="IPR000182">
    <property type="entry name" value="GNAT_dom"/>
</dbReference>
<dbReference type="Pfam" id="PF00583">
    <property type="entry name" value="Acetyltransf_1"/>
    <property type="match status" value="1"/>
</dbReference>
<organism evidence="2 3">
    <name type="scientific">Terrabacter terrae</name>
    <dbReference type="NCBI Taxonomy" id="318434"/>
    <lineage>
        <taxon>Bacteria</taxon>
        <taxon>Bacillati</taxon>
        <taxon>Actinomycetota</taxon>
        <taxon>Actinomycetes</taxon>
        <taxon>Micrococcales</taxon>
        <taxon>Intrasporangiaceae</taxon>
        <taxon>Terrabacter</taxon>
    </lineage>
</organism>
<dbReference type="SUPFAM" id="SSF55729">
    <property type="entry name" value="Acyl-CoA N-acyltransferases (Nat)"/>
    <property type="match status" value="1"/>
</dbReference>
<name>A0ABP5FX33_9MICO</name>
<evidence type="ECO:0000313" key="2">
    <source>
        <dbReference type="EMBL" id="GAA2034038.1"/>
    </source>
</evidence>
<dbReference type="Gene3D" id="3.40.630.30">
    <property type="match status" value="1"/>
</dbReference>
<comment type="caution">
    <text evidence="2">The sequence shown here is derived from an EMBL/GenBank/DDBJ whole genome shotgun (WGS) entry which is preliminary data.</text>
</comment>
<gene>
    <name evidence="2" type="ORF">GCM10009740_25780</name>
</gene>
<feature type="domain" description="N-acetyltransferase" evidence="1">
    <location>
        <begin position="152"/>
        <end position="295"/>
    </location>
</feature>